<reference evidence="1 2" key="1">
    <citation type="journal article" date="2011" name="J. Bacteriol.">
        <title>Draft genome sequence of Methylophaga aminisulfidivorans MP T.</title>
        <authorList>
            <person name="Han G.H."/>
            <person name="Kim W."/>
            <person name="Chun J."/>
            <person name="Kim S.W."/>
        </authorList>
    </citation>
    <scope>NUCLEOTIDE SEQUENCE [LARGE SCALE GENOMIC DNA]</scope>
    <source>
        <strain evidence="2">MP(T)</strain>
    </source>
</reference>
<dbReference type="RefSeq" id="WP_007144774.1">
    <property type="nucleotide sequence ID" value="NZ_AFIG01000001.1"/>
</dbReference>
<dbReference type="AlphaFoldDB" id="F5SWZ5"/>
<organism evidence="1 2">
    <name type="scientific">Methylophaga aminisulfidivorans MP</name>
    <dbReference type="NCBI Taxonomy" id="1026882"/>
    <lineage>
        <taxon>Bacteria</taxon>
        <taxon>Pseudomonadati</taxon>
        <taxon>Pseudomonadota</taxon>
        <taxon>Gammaproteobacteria</taxon>
        <taxon>Thiotrichales</taxon>
        <taxon>Piscirickettsiaceae</taxon>
        <taxon>Methylophaga</taxon>
    </lineage>
</organism>
<gene>
    <name evidence="1" type="ORF">MAMP_01882</name>
</gene>
<evidence type="ECO:0000313" key="2">
    <source>
        <dbReference type="Proteomes" id="UP000003544"/>
    </source>
</evidence>
<protein>
    <submittedName>
        <fullName evidence="1">Uncharacterized protein</fullName>
    </submittedName>
</protein>
<dbReference type="eggNOG" id="ENOG50335Y0">
    <property type="taxonomic scope" value="Bacteria"/>
</dbReference>
<comment type="caution">
    <text evidence="1">The sequence shown here is derived from an EMBL/GenBank/DDBJ whole genome shotgun (WGS) entry which is preliminary data.</text>
</comment>
<proteinExistence type="predicted"/>
<accession>F5SWZ5</accession>
<dbReference type="Proteomes" id="UP000003544">
    <property type="component" value="Unassembled WGS sequence"/>
</dbReference>
<evidence type="ECO:0000313" key="1">
    <source>
        <dbReference type="EMBL" id="EGL54888.1"/>
    </source>
</evidence>
<dbReference type="EMBL" id="AFIG01000001">
    <property type="protein sequence ID" value="EGL54888.1"/>
    <property type="molecule type" value="Genomic_DNA"/>
</dbReference>
<keyword evidence="2" id="KW-1185">Reference proteome</keyword>
<name>F5SWZ5_9GAMM</name>
<sequence>MNLVFEAANQTQSTTLEYYCNASDLVEIAEHLEVFPRHATDVFLYEFGSERKEDRHSYYFRMRVFLTNGTGSCAVQIRTNNNEELPEREISEFCISAEASQINRLGHLFRTYSKLNHKVLEWSVNEGVLK</sequence>
<dbReference type="STRING" id="1026882.MAMP_01882"/>
<dbReference type="OrthoDB" id="7062807at2"/>